<feature type="compositionally biased region" description="Pro residues" evidence="1">
    <location>
        <begin position="1"/>
        <end position="10"/>
    </location>
</feature>
<proteinExistence type="predicted"/>
<feature type="non-terminal residue" evidence="2">
    <location>
        <position position="1"/>
    </location>
</feature>
<dbReference type="AlphaFoldDB" id="A0A9Q0JHF9"/>
<dbReference type="PANTHER" id="PTHR31228:SF22">
    <property type="entry name" value="CYSTATIN_MONELLIN SUPERFAMILY PROTEIN"/>
    <property type="match status" value="1"/>
</dbReference>
<organism evidence="2 3">
    <name type="scientific">Turnera subulata</name>
    <dbReference type="NCBI Taxonomy" id="218843"/>
    <lineage>
        <taxon>Eukaryota</taxon>
        <taxon>Viridiplantae</taxon>
        <taxon>Streptophyta</taxon>
        <taxon>Embryophyta</taxon>
        <taxon>Tracheophyta</taxon>
        <taxon>Spermatophyta</taxon>
        <taxon>Magnoliopsida</taxon>
        <taxon>eudicotyledons</taxon>
        <taxon>Gunneridae</taxon>
        <taxon>Pentapetalae</taxon>
        <taxon>rosids</taxon>
        <taxon>fabids</taxon>
        <taxon>Malpighiales</taxon>
        <taxon>Passifloraceae</taxon>
        <taxon>Turnera</taxon>
    </lineage>
</organism>
<reference evidence="2" key="2">
    <citation type="journal article" date="2023" name="Plants (Basel)">
        <title>Annotation of the Turnera subulata (Passifloraceae) Draft Genome Reveals the S-Locus Evolved after the Divergence of Turneroideae from Passifloroideae in a Stepwise Manner.</title>
        <authorList>
            <person name="Henning P.M."/>
            <person name="Roalson E.H."/>
            <person name="Mir W."/>
            <person name="McCubbin A.G."/>
            <person name="Shore J.S."/>
        </authorList>
    </citation>
    <scope>NUCLEOTIDE SEQUENCE</scope>
    <source>
        <strain evidence="2">F60SS</strain>
    </source>
</reference>
<evidence type="ECO:0000313" key="2">
    <source>
        <dbReference type="EMBL" id="KAJ4842731.1"/>
    </source>
</evidence>
<comment type="caution">
    <text evidence="2">The sequence shown here is derived from an EMBL/GenBank/DDBJ whole genome shotgun (WGS) entry which is preliminary data.</text>
</comment>
<dbReference type="EMBL" id="JAKUCV010002412">
    <property type="protein sequence ID" value="KAJ4842731.1"/>
    <property type="molecule type" value="Genomic_DNA"/>
</dbReference>
<dbReference type="OrthoDB" id="1625419at2759"/>
<sequence length="198" mass="22494">MDLQSPPPPPAKRHKTDDEVKEEGPEGYGIFEGIYDYGDTLFPPDDDDDYVLYGTQVMFHVEDDTTQEKIDSYLKHVAESEGFDLEDSPDAFYGSIKPLDLKRYEDDREFVLECLKRAIDINNADKDKPDLKFEALKKVNYSGCAGFMYYITFVAKHVLSDKLRFALGEQKGLFMFILSGHCISLQGGGDKIARILLL</sequence>
<keyword evidence="3" id="KW-1185">Reference proteome</keyword>
<protein>
    <submittedName>
        <fullName evidence="2">Uncharacterized protein</fullName>
    </submittedName>
</protein>
<feature type="compositionally biased region" description="Basic and acidic residues" evidence="1">
    <location>
        <begin position="15"/>
        <end position="24"/>
    </location>
</feature>
<dbReference type="PANTHER" id="PTHR31228">
    <property type="entry name" value="CYSTATIN/MONELLIN SUPERFAMILY PROTEIN"/>
    <property type="match status" value="1"/>
</dbReference>
<feature type="region of interest" description="Disordered" evidence="1">
    <location>
        <begin position="1"/>
        <end position="27"/>
    </location>
</feature>
<evidence type="ECO:0000256" key="1">
    <source>
        <dbReference type="SAM" id="MobiDB-lite"/>
    </source>
</evidence>
<reference evidence="2" key="1">
    <citation type="submission" date="2022-02" db="EMBL/GenBank/DDBJ databases">
        <authorList>
            <person name="Henning P.M."/>
            <person name="McCubbin A.G."/>
            <person name="Shore J.S."/>
        </authorList>
    </citation>
    <scope>NUCLEOTIDE SEQUENCE</scope>
    <source>
        <strain evidence="2">F60SS</strain>
        <tissue evidence="2">Leaves</tissue>
    </source>
</reference>
<gene>
    <name evidence="2" type="ORF">Tsubulata_045577</name>
</gene>
<evidence type="ECO:0000313" key="3">
    <source>
        <dbReference type="Proteomes" id="UP001141552"/>
    </source>
</evidence>
<accession>A0A9Q0JHF9</accession>
<name>A0A9Q0JHF9_9ROSI</name>
<dbReference type="Proteomes" id="UP001141552">
    <property type="component" value="Unassembled WGS sequence"/>
</dbReference>